<dbReference type="Proteomes" id="UP000192602">
    <property type="component" value="Unassembled WGS sequence"/>
</dbReference>
<sequence>MGGNTIKSIDQILDLLQIALQSGNIDEAQKQLQQINSIDFTSIDTRKLPTILQQIDYIIDCIEKEKKKKAEALQQQESLKKYRF</sequence>
<reference evidence="2" key="1">
    <citation type="submission" date="2017-04" db="EMBL/GenBank/DDBJ databases">
        <authorList>
            <person name="Varghese N."/>
            <person name="Submissions S."/>
        </authorList>
    </citation>
    <scope>NUCLEOTIDE SEQUENCE [LARGE SCALE GENOMIC DNA]</scope>
    <source>
        <strain evidence="2">DSM 16512</strain>
    </source>
</reference>
<protein>
    <submittedName>
        <fullName evidence="1">Uncharacterized protein</fullName>
    </submittedName>
</protein>
<organism evidence="1 2">
    <name type="scientific">Nitratiruptor tergarcus DSM 16512</name>
    <dbReference type="NCBI Taxonomy" id="1069081"/>
    <lineage>
        <taxon>Bacteria</taxon>
        <taxon>Pseudomonadati</taxon>
        <taxon>Campylobacterota</taxon>
        <taxon>Epsilonproteobacteria</taxon>
        <taxon>Nautiliales</taxon>
        <taxon>Nitratiruptoraceae</taxon>
        <taxon>Nitratiruptor</taxon>
    </lineage>
</organism>
<name>A0A1W1WUA3_9BACT</name>
<dbReference type="RefSeq" id="WP_084275548.1">
    <property type="nucleotide sequence ID" value="NZ_AP026671.1"/>
</dbReference>
<evidence type="ECO:0000313" key="1">
    <source>
        <dbReference type="EMBL" id="SMC09313.1"/>
    </source>
</evidence>
<keyword evidence="2" id="KW-1185">Reference proteome</keyword>
<dbReference type="EMBL" id="FWWZ01000001">
    <property type="protein sequence ID" value="SMC09313.1"/>
    <property type="molecule type" value="Genomic_DNA"/>
</dbReference>
<evidence type="ECO:0000313" key="2">
    <source>
        <dbReference type="Proteomes" id="UP000192602"/>
    </source>
</evidence>
<dbReference type="STRING" id="1069081.SAMN05660197_1119"/>
<proteinExistence type="predicted"/>
<accession>A0A1W1WUA3</accession>
<dbReference type="AlphaFoldDB" id="A0A1W1WUA3"/>
<gene>
    <name evidence="1" type="ORF">SAMN05660197_1119</name>
</gene>